<reference evidence="6" key="3">
    <citation type="submission" date="2018-08" db="UniProtKB">
        <authorList>
            <consortium name="EnsemblPlants"/>
        </authorList>
    </citation>
    <scope>IDENTIFICATION</scope>
    <source>
        <strain evidence="6">cv. Bd21</strain>
    </source>
</reference>
<evidence type="ECO:0000256" key="4">
    <source>
        <dbReference type="RuleBase" id="RU363099"/>
    </source>
</evidence>
<dbReference type="InterPro" id="IPR044859">
    <property type="entry name" value="Allene_oxi_cyc_Dirigent"/>
</dbReference>
<comment type="subunit">
    <text evidence="2 4">Homodimer.</text>
</comment>
<dbReference type="EnsemblPlants" id="PNT65365">
    <property type="protein sequence ID" value="PNT65365"/>
    <property type="gene ID" value="BRADI_4g41320v3"/>
</dbReference>
<evidence type="ECO:0000313" key="5">
    <source>
        <dbReference type="EMBL" id="PNT65365.1"/>
    </source>
</evidence>
<keyword evidence="7" id="KW-1185">Reference proteome</keyword>
<evidence type="ECO:0000256" key="3">
    <source>
        <dbReference type="ARBA" id="ARBA00022525"/>
    </source>
</evidence>
<dbReference type="GO" id="GO:0009699">
    <property type="term" value="P:phenylpropanoid biosynthetic process"/>
    <property type="evidence" value="ECO:0007669"/>
    <property type="project" value="UniProtKB-ARBA"/>
</dbReference>
<dbReference type="STRING" id="15368.A0A2K2CTL2"/>
<accession>A0A2K2CTL2</accession>
<comment type="function">
    <text evidence="4">Dirigent proteins impart stereoselectivity on the phenoxy radical-coupling reaction, yielding optically active lignans from two molecules of coniferyl alcohol in the biosynthesis of lignans, flavonolignans, and alkaloids and thus plays a central role in plant secondary metabolism.</text>
</comment>
<evidence type="ECO:0000313" key="6">
    <source>
        <dbReference type="EnsemblPlants" id="PNT65365"/>
    </source>
</evidence>
<dbReference type="Pfam" id="PF03018">
    <property type="entry name" value="Dirigent"/>
    <property type="match status" value="1"/>
</dbReference>
<dbReference type="Proteomes" id="UP000008810">
    <property type="component" value="Chromosome 4"/>
</dbReference>
<reference evidence="5 6" key="1">
    <citation type="journal article" date="2010" name="Nature">
        <title>Genome sequencing and analysis of the model grass Brachypodium distachyon.</title>
        <authorList>
            <consortium name="International Brachypodium Initiative"/>
        </authorList>
    </citation>
    <scope>NUCLEOTIDE SEQUENCE [LARGE SCALE GENOMIC DNA]</scope>
    <source>
        <strain evidence="5 6">Bd21</strain>
    </source>
</reference>
<proteinExistence type="inferred from homology"/>
<sequence length="197" mass="21076">MHALPQHNHRTRTRTQVQHQCAMAAVAALSAVLVLLVTAVPGAQATASPSTPKTTHIKLLWHEVVSGRHPTAIQVAGAATTNSSKSFFGAVYVTDDLLTTTDKVPGGRSQGTYASASKDAFALLMAMNFVFTAGEYNGSSIAIFGRNEVQAGVREMPIVGGTGVFRWARGYALASTRKFNLKTGDADVEYNLFIRHE</sequence>
<dbReference type="GO" id="GO:0048046">
    <property type="term" value="C:apoplast"/>
    <property type="evidence" value="ECO:0007669"/>
    <property type="project" value="UniProtKB-SubCell"/>
</dbReference>
<dbReference type="InterPro" id="IPR004265">
    <property type="entry name" value="Dirigent"/>
</dbReference>
<comment type="similarity">
    <text evidence="1 4">Belongs to the plant dirigent protein family.</text>
</comment>
<keyword evidence="4" id="KW-0052">Apoplast</keyword>
<reference evidence="5" key="2">
    <citation type="submission" date="2017-06" db="EMBL/GenBank/DDBJ databases">
        <title>WGS assembly of Brachypodium distachyon.</title>
        <authorList>
            <consortium name="The International Brachypodium Initiative"/>
            <person name="Lucas S."/>
            <person name="Harmon-Smith M."/>
            <person name="Lail K."/>
            <person name="Tice H."/>
            <person name="Grimwood J."/>
            <person name="Bruce D."/>
            <person name="Barry K."/>
            <person name="Shu S."/>
            <person name="Lindquist E."/>
            <person name="Wang M."/>
            <person name="Pitluck S."/>
            <person name="Vogel J.P."/>
            <person name="Garvin D.F."/>
            <person name="Mockler T.C."/>
            <person name="Schmutz J."/>
            <person name="Rokhsar D."/>
            <person name="Bevan M.W."/>
        </authorList>
    </citation>
    <scope>NUCLEOTIDE SEQUENCE</scope>
    <source>
        <strain evidence="5">Bd21</strain>
    </source>
</reference>
<name>A0A2K2CTL2_BRADI</name>
<evidence type="ECO:0000256" key="2">
    <source>
        <dbReference type="ARBA" id="ARBA00011738"/>
    </source>
</evidence>
<gene>
    <name evidence="6" type="primary">LOC100830369</name>
    <name evidence="5" type="ORF">BRADI_4g41320v3</name>
</gene>
<comment type="subcellular location">
    <subcellularLocation>
        <location evidence="4">Secreted</location>
        <location evidence="4">Extracellular space</location>
        <location evidence="4">Apoplast</location>
    </subcellularLocation>
</comment>
<dbReference type="Gramene" id="PNT65365">
    <property type="protein sequence ID" value="PNT65365"/>
    <property type="gene ID" value="BRADI_4g41320v3"/>
</dbReference>
<dbReference type="PANTHER" id="PTHR21495">
    <property type="entry name" value="NUCLEOPORIN-RELATED"/>
    <property type="match status" value="1"/>
</dbReference>
<keyword evidence="3 4" id="KW-0964">Secreted</keyword>
<dbReference type="Gene3D" id="2.40.480.10">
    <property type="entry name" value="Allene oxide cyclase-like"/>
    <property type="match status" value="1"/>
</dbReference>
<dbReference type="AlphaFoldDB" id="A0A2K2CTL2"/>
<dbReference type="EMBL" id="CM000883">
    <property type="protein sequence ID" value="PNT65365.1"/>
    <property type="molecule type" value="Genomic_DNA"/>
</dbReference>
<protein>
    <recommendedName>
        <fullName evidence="4">Dirigent protein</fullName>
    </recommendedName>
</protein>
<evidence type="ECO:0000313" key="7">
    <source>
        <dbReference type="Proteomes" id="UP000008810"/>
    </source>
</evidence>
<organism evidence="5">
    <name type="scientific">Brachypodium distachyon</name>
    <name type="common">Purple false brome</name>
    <name type="synonym">Trachynia distachya</name>
    <dbReference type="NCBI Taxonomy" id="15368"/>
    <lineage>
        <taxon>Eukaryota</taxon>
        <taxon>Viridiplantae</taxon>
        <taxon>Streptophyta</taxon>
        <taxon>Embryophyta</taxon>
        <taxon>Tracheophyta</taxon>
        <taxon>Spermatophyta</taxon>
        <taxon>Magnoliopsida</taxon>
        <taxon>Liliopsida</taxon>
        <taxon>Poales</taxon>
        <taxon>Poaceae</taxon>
        <taxon>BOP clade</taxon>
        <taxon>Pooideae</taxon>
        <taxon>Stipodae</taxon>
        <taxon>Brachypodieae</taxon>
        <taxon>Brachypodium</taxon>
    </lineage>
</organism>
<evidence type="ECO:0000256" key="1">
    <source>
        <dbReference type="ARBA" id="ARBA00010746"/>
    </source>
</evidence>
<dbReference type="OrthoDB" id="1864232at2759"/>